<evidence type="ECO:0000256" key="1">
    <source>
        <dbReference type="SAM" id="MobiDB-lite"/>
    </source>
</evidence>
<dbReference type="EMBL" id="KV745691">
    <property type="protein sequence ID" value="OCK73665.1"/>
    <property type="molecule type" value="Genomic_DNA"/>
</dbReference>
<dbReference type="AlphaFoldDB" id="A0A8E2DXZ1"/>
<evidence type="ECO:0000313" key="4">
    <source>
        <dbReference type="Proteomes" id="UP000250266"/>
    </source>
</evidence>
<proteinExistence type="predicted"/>
<evidence type="ECO:0000313" key="3">
    <source>
        <dbReference type="EMBL" id="OCK73665.1"/>
    </source>
</evidence>
<reference evidence="3 4" key="1">
    <citation type="journal article" date="2016" name="Nat. Commun.">
        <title>Ectomycorrhizal ecology is imprinted in the genome of the dominant symbiotic fungus Cenococcum geophilum.</title>
        <authorList>
            <consortium name="DOE Joint Genome Institute"/>
            <person name="Peter M."/>
            <person name="Kohler A."/>
            <person name="Ohm R.A."/>
            <person name="Kuo A."/>
            <person name="Krutzmann J."/>
            <person name="Morin E."/>
            <person name="Arend M."/>
            <person name="Barry K.W."/>
            <person name="Binder M."/>
            <person name="Choi C."/>
            <person name="Clum A."/>
            <person name="Copeland A."/>
            <person name="Grisel N."/>
            <person name="Haridas S."/>
            <person name="Kipfer T."/>
            <person name="LaButti K."/>
            <person name="Lindquist E."/>
            <person name="Lipzen A."/>
            <person name="Maire R."/>
            <person name="Meier B."/>
            <person name="Mihaltcheva S."/>
            <person name="Molinier V."/>
            <person name="Murat C."/>
            <person name="Poggeler S."/>
            <person name="Quandt C.A."/>
            <person name="Sperisen C."/>
            <person name="Tritt A."/>
            <person name="Tisserant E."/>
            <person name="Crous P.W."/>
            <person name="Henrissat B."/>
            <person name="Nehls U."/>
            <person name="Egli S."/>
            <person name="Spatafora J.W."/>
            <person name="Grigoriev I.V."/>
            <person name="Martin F.M."/>
        </authorList>
    </citation>
    <scope>NUCLEOTIDE SEQUENCE [LARGE SCALE GENOMIC DNA]</scope>
    <source>
        <strain evidence="3 4">CBS 459.81</strain>
    </source>
</reference>
<keyword evidence="4" id="KW-1185">Reference proteome</keyword>
<gene>
    <name evidence="3" type="ORF">K432DRAFT_387273</name>
</gene>
<protein>
    <recommendedName>
        <fullName evidence="2">DUF7730 domain-containing protein</fullName>
    </recommendedName>
</protein>
<dbReference type="InterPro" id="IPR056632">
    <property type="entry name" value="DUF7730"/>
</dbReference>
<dbReference type="PANTHER" id="PTHR38790">
    <property type="entry name" value="2EXR DOMAIN-CONTAINING PROTEIN-RELATED"/>
    <property type="match status" value="1"/>
</dbReference>
<feature type="region of interest" description="Disordered" evidence="1">
    <location>
        <begin position="1"/>
        <end position="25"/>
    </location>
</feature>
<dbReference type="Pfam" id="PF24864">
    <property type="entry name" value="DUF7730"/>
    <property type="match status" value="1"/>
</dbReference>
<organism evidence="3 4">
    <name type="scientific">Lepidopterella palustris CBS 459.81</name>
    <dbReference type="NCBI Taxonomy" id="1314670"/>
    <lineage>
        <taxon>Eukaryota</taxon>
        <taxon>Fungi</taxon>
        <taxon>Dikarya</taxon>
        <taxon>Ascomycota</taxon>
        <taxon>Pezizomycotina</taxon>
        <taxon>Dothideomycetes</taxon>
        <taxon>Pleosporomycetidae</taxon>
        <taxon>Mytilinidiales</taxon>
        <taxon>Argynnaceae</taxon>
        <taxon>Lepidopterella</taxon>
    </lineage>
</organism>
<name>A0A8E2DXZ1_9PEZI</name>
<evidence type="ECO:0000259" key="2">
    <source>
        <dbReference type="Pfam" id="PF24864"/>
    </source>
</evidence>
<accession>A0A8E2DXZ1</accession>
<feature type="domain" description="DUF7730" evidence="2">
    <location>
        <begin position="49"/>
        <end position="192"/>
    </location>
</feature>
<sequence length="332" mass="37645">MELTLDFRTPQQRERVRNPPRKKGHAEAEIGLYGPTPALNAITKRNALTSPLLLLPQELRDQIWDYAYGGSSIHVRMLHGELLHAVCQEEHFLNPLHLSSLKRPQDVYHETDPPVPETRRHESCFRNLRLDIGFLRTSRQVYCETVPVLYGRNTLSFPDAASCVAFAKALRAEQGRMVRSVHLDFLLPEFQTCGHSNKACKASLTAFFPSLKAVHISMWLNMSSLADFARFKSVVLPPHISRREALSGLEKILECRSEHRFSLRSMGIETATCVVSDYGFENSCDDLIRWGGLTLEQISRVFRWTVGERRELAELVRGVLLGGVLQGQTTHS</sequence>
<dbReference type="OrthoDB" id="5413827at2759"/>
<dbReference type="Proteomes" id="UP000250266">
    <property type="component" value="Unassembled WGS sequence"/>
</dbReference>